<keyword evidence="1" id="KW-0472">Membrane</keyword>
<feature type="transmembrane region" description="Helical" evidence="1">
    <location>
        <begin position="55"/>
        <end position="74"/>
    </location>
</feature>
<evidence type="ECO:0000256" key="1">
    <source>
        <dbReference type="SAM" id="Phobius"/>
    </source>
</evidence>
<name>A0ABD6FBQ0_9PSEU</name>
<gene>
    <name evidence="2" type="ORF">DIU77_003455</name>
</gene>
<dbReference type="EMBL" id="QGUI02000022">
    <property type="protein sequence ID" value="MFO7191283.1"/>
    <property type="molecule type" value="Genomic_DNA"/>
</dbReference>
<organism evidence="2 3">
    <name type="scientific">Thermocrispum agreste</name>
    <dbReference type="NCBI Taxonomy" id="37925"/>
    <lineage>
        <taxon>Bacteria</taxon>
        <taxon>Bacillati</taxon>
        <taxon>Actinomycetota</taxon>
        <taxon>Actinomycetes</taxon>
        <taxon>Pseudonocardiales</taxon>
        <taxon>Pseudonocardiaceae</taxon>
        <taxon>Thermocrispum</taxon>
    </lineage>
</organism>
<feature type="transmembrane region" description="Helical" evidence="1">
    <location>
        <begin position="104"/>
        <end position="122"/>
    </location>
</feature>
<keyword evidence="1" id="KW-0812">Transmembrane</keyword>
<feature type="transmembrane region" description="Helical" evidence="1">
    <location>
        <begin position="81"/>
        <end position="98"/>
    </location>
</feature>
<dbReference type="Proteomes" id="UP000249324">
    <property type="component" value="Unassembled WGS sequence"/>
</dbReference>
<sequence>MRLADVLRPAPRAVRAAGVIAALPGLASLVFAIVLVVAALSGDAAMGGNNIYGEAAYYALLGVGLLACGAGLLLGHQWARSPAVVIAVLMLGIGWYAAGPSARPELGVPVVVLGVLLLVLLFRAPSREWAAQDGAER</sequence>
<proteinExistence type="predicted"/>
<evidence type="ECO:0000313" key="3">
    <source>
        <dbReference type="Proteomes" id="UP000249324"/>
    </source>
</evidence>
<dbReference type="AlphaFoldDB" id="A0ABD6FBQ0"/>
<comment type="caution">
    <text evidence="2">The sequence shown here is derived from an EMBL/GenBank/DDBJ whole genome shotgun (WGS) entry which is preliminary data.</text>
</comment>
<feature type="transmembrane region" description="Helical" evidence="1">
    <location>
        <begin position="12"/>
        <end position="40"/>
    </location>
</feature>
<evidence type="ECO:0008006" key="4">
    <source>
        <dbReference type="Google" id="ProtNLM"/>
    </source>
</evidence>
<accession>A0ABD6FBQ0</accession>
<reference evidence="2 3" key="1">
    <citation type="journal article" date="2021" name="BMC Genomics">
        <title>Genome-resolved metagenome and metatranscriptome analyses of thermophilic composting reveal key bacterial players and their metabolic interactions.</title>
        <authorList>
            <person name="Braga L.P.P."/>
            <person name="Pereira R.V."/>
            <person name="Martins L.F."/>
            <person name="Moura L.M.S."/>
            <person name="Sanchez F.B."/>
            <person name="Patane J.S.L."/>
            <person name="da Silva A.M."/>
            <person name="Setubal J.C."/>
        </authorList>
    </citation>
    <scope>NUCLEOTIDE SEQUENCE [LARGE SCALE GENOMIC DNA]</scope>
    <source>
        <strain evidence="2">ZC4RG45</strain>
    </source>
</reference>
<protein>
    <recommendedName>
        <fullName evidence="4">Integral membrane protein</fullName>
    </recommendedName>
</protein>
<evidence type="ECO:0000313" key="2">
    <source>
        <dbReference type="EMBL" id="MFO7191283.1"/>
    </source>
</evidence>
<keyword evidence="1" id="KW-1133">Transmembrane helix</keyword>